<organism evidence="2 3">
    <name type="scientific">Lasiosphaeria ovina</name>
    <dbReference type="NCBI Taxonomy" id="92902"/>
    <lineage>
        <taxon>Eukaryota</taxon>
        <taxon>Fungi</taxon>
        <taxon>Dikarya</taxon>
        <taxon>Ascomycota</taxon>
        <taxon>Pezizomycotina</taxon>
        <taxon>Sordariomycetes</taxon>
        <taxon>Sordariomycetidae</taxon>
        <taxon>Sordariales</taxon>
        <taxon>Lasiosphaeriaceae</taxon>
        <taxon>Lasiosphaeria</taxon>
    </lineage>
</organism>
<dbReference type="Pfam" id="PF14420">
    <property type="entry name" value="Clr5"/>
    <property type="match status" value="1"/>
</dbReference>
<gene>
    <name evidence="2" type="ORF">B0T24DRAFT_205331</name>
</gene>
<accession>A0AAE0N9G6</accession>
<name>A0AAE0N9G6_9PEZI</name>
<dbReference type="EMBL" id="JAULSN010000003">
    <property type="protein sequence ID" value="KAK3375686.1"/>
    <property type="molecule type" value="Genomic_DNA"/>
</dbReference>
<evidence type="ECO:0000313" key="3">
    <source>
        <dbReference type="Proteomes" id="UP001287356"/>
    </source>
</evidence>
<evidence type="ECO:0000313" key="2">
    <source>
        <dbReference type="EMBL" id="KAK3375686.1"/>
    </source>
</evidence>
<evidence type="ECO:0000259" key="1">
    <source>
        <dbReference type="PROSITE" id="PS00028"/>
    </source>
</evidence>
<reference evidence="2" key="2">
    <citation type="submission" date="2023-06" db="EMBL/GenBank/DDBJ databases">
        <authorList>
            <consortium name="Lawrence Berkeley National Laboratory"/>
            <person name="Haridas S."/>
            <person name="Hensen N."/>
            <person name="Bonometti L."/>
            <person name="Westerberg I."/>
            <person name="Brannstrom I.O."/>
            <person name="Guillou S."/>
            <person name="Cros-Aarteil S."/>
            <person name="Calhoun S."/>
            <person name="Kuo A."/>
            <person name="Mondo S."/>
            <person name="Pangilinan J."/>
            <person name="Riley R."/>
            <person name="Labutti K."/>
            <person name="Andreopoulos B."/>
            <person name="Lipzen A."/>
            <person name="Chen C."/>
            <person name="Yanf M."/>
            <person name="Daum C."/>
            <person name="Ng V."/>
            <person name="Clum A."/>
            <person name="Steindorff A."/>
            <person name="Ohm R."/>
            <person name="Martin F."/>
            <person name="Silar P."/>
            <person name="Natvig D."/>
            <person name="Lalanne C."/>
            <person name="Gautier V."/>
            <person name="Ament-Velasquez S.L."/>
            <person name="Kruys A."/>
            <person name="Hutchinson M.I."/>
            <person name="Powell A.J."/>
            <person name="Barry K."/>
            <person name="Miller A.N."/>
            <person name="Grigoriev I.V."/>
            <person name="Debuchy R."/>
            <person name="Gladieux P."/>
            <person name="Thoren M.H."/>
            <person name="Johannesson H."/>
        </authorList>
    </citation>
    <scope>NUCLEOTIDE SEQUENCE</scope>
    <source>
        <strain evidence="2">CBS 958.72</strain>
    </source>
</reference>
<feature type="domain" description="C2H2-type" evidence="1">
    <location>
        <begin position="169"/>
        <end position="190"/>
    </location>
</feature>
<dbReference type="InterPro" id="IPR013087">
    <property type="entry name" value="Znf_C2H2_type"/>
</dbReference>
<keyword evidence="3" id="KW-1185">Reference proteome</keyword>
<dbReference type="Pfam" id="PF26082">
    <property type="entry name" value="zf-C2H2_AcuF"/>
    <property type="match status" value="1"/>
</dbReference>
<reference evidence="2" key="1">
    <citation type="journal article" date="2023" name="Mol. Phylogenet. Evol.">
        <title>Genome-scale phylogeny and comparative genomics of the fungal order Sordariales.</title>
        <authorList>
            <person name="Hensen N."/>
            <person name="Bonometti L."/>
            <person name="Westerberg I."/>
            <person name="Brannstrom I.O."/>
            <person name="Guillou S."/>
            <person name="Cros-Aarteil S."/>
            <person name="Calhoun S."/>
            <person name="Haridas S."/>
            <person name="Kuo A."/>
            <person name="Mondo S."/>
            <person name="Pangilinan J."/>
            <person name="Riley R."/>
            <person name="LaButti K."/>
            <person name="Andreopoulos B."/>
            <person name="Lipzen A."/>
            <person name="Chen C."/>
            <person name="Yan M."/>
            <person name="Daum C."/>
            <person name="Ng V."/>
            <person name="Clum A."/>
            <person name="Steindorff A."/>
            <person name="Ohm R.A."/>
            <person name="Martin F."/>
            <person name="Silar P."/>
            <person name="Natvig D.O."/>
            <person name="Lalanne C."/>
            <person name="Gautier V."/>
            <person name="Ament-Velasquez S.L."/>
            <person name="Kruys A."/>
            <person name="Hutchinson M.I."/>
            <person name="Powell A.J."/>
            <person name="Barry K."/>
            <person name="Miller A.N."/>
            <person name="Grigoriev I.V."/>
            <person name="Debuchy R."/>
            <person name="Gladieux P."/>
            <person name="Hiltunen Thoren M."/>
            <person name="Johannesson H."/>
        </authorList>
    </citation>
    <scope>NUCLEOTIDE SEQUENCE</scope>
    <source>
        <strain evidence="2">CBS 958.72</strain>
    </source>
</reference>
<protein>
    <recommendedName>
        <fullName evidence="1">C2H2-type domain-containing protein</fullName>
    </recommendedName>
</protein>
<dbReference type="Proteomes" id="UP001287356">
    <property type="component" value="Unassembled WGS sequence"/>
</dbReference>
<dbReference type="PROSITE" id="PS00028">
    <property type="entry name" value="ZINC_FINGER_C2H2_1"/>
    <property type="match status" value="1"/>
</dbReference>
<dbReference type="AlphaFoldDB" id="A0AAE0N9G6"/>
<proteinExistence type="predicted"/>
<sequence>MQRLSLANALRREQLIYWRDHPDQEGLTGPAVMDSRSVKSGTASLFSKNTVAKSDILGVASSLQGPQVAVANQPHTIYADTVIGGSHSSRVPDVPGASLQSETFECPYCRLNLNSAVMQDRMAWKRHVFRDLRPYTCSYPSCPSSDKLYPTKHDWIYHEAQLHRRKWVCRDCHLDFPSPGEMSAHLELGHPGRTSSSSHLEIYEMAVDDADPAECPLCPMKSNLKAIFKHLARHMEELSLFALPRLIEDEDNEEQANENDGEARSHLSFADVDLQSHFEFAVDIGPGNGEQSALVPNLQKNAARINEGVWESYKDIIIGKYTNGMSLADVAIYMEEEHGFVATKRQYVRRIGTVWGVRKYRARMENNLGPKKERRDKSPC</sequence>
<dbReference type="SMART" id="SM00355">
    <property type="entry name" value="ZnF_C2H2"/>
    <property type="match status" value="3"/>
</dbReference>
<comment type="caution">
    <text evidence="2">The sequence shown here is derived from an EMBL/GenBank/DDBJ whole genome shotgun (WGS) entry which is preliminary data.</text>
</comment>
<dbReference type="InterPro" id="IPR058925">
    <property type="entry name" value="zf-C2H2_AcuF"/>
</dbReference>
<dbReference type="PANTHER" id="PTHR35391:SF7">
    <property type="entry name" value="C2H2-TYPE DOMAIN-CONTAINING PROTEIN"/>
    <property type="match status" value="1"/>
</dbReference>
<dbReference type="PANTHER" id="PTHR35391">
    <property type="entry name" value="C2H2-TYPE DOMAIN-CONTAINING PROTEIN-RELATED"/>
    <property type="match status" value="1"/>
</dbReference>
<dbReference type="InterPro" id="IPR025676">
    <property type="entry name" value="Clr5_dom"/>
</dbReference>